<gene>
    <name evidence="3" type="ORF">SAMN04488565_0008</name>
    <name evidence="4" type="ORF">SAMN04488565_0062</name>
</gene>
<reference evidence="4 5" key="1">
    <citation type="submission" date="2016-10" db="EMBL/GenBank/DDBJ databases">
        <authorList>
            <person name="de Groot N.N."/>
        </authorList>
    </citation>
    <scope>NUCLEOTIDE SEQUENCE [LARGE SCALE GENOMIC DNA]</scope>
    <source>
        <strain evidence="4 5">DSM 22788</strain>
    </source>
</reference>
<dbReference type="GO" id="GO:0004222">
    <property type="term" value="F:metalloendopeptidase activity"/>
    <property type="evidence" value="ECO:0007669"/>
    <property type="project" value="TreeGrafter"/>
</dbReference>
<keyword evidence="1" id="KW-0812">Transmembrane</keyword>
<dbReference type="RefSeq" id="WP_010156199.1">
    <property type="nucleotide sequence ID" value="NZ_FNKB01000001.1"/>
</dbReference>
<dbReference type="SUPFAM" id="SSF51261">
    <property type="entry name" value="Duplicated hybrid motif"/>
    <property type="match status" value="1"/>
</dbReference>
<dbReference type="InterPro" id="IPR050570">
    <property type="entry name" value="Cell_wall_metabolism_enzyme"/>
</dbReference>
<dbReference type="InterPro" id="IPR011055">
    <property type="entry name" value="Dup_hybrid_motif"/>
</dbReference>
<dbReference type="AlphaFoldDB" id="A0A1H0XQR9"/>
<dbReference type="Gene3D" id="2.70.70.10">
    <property type="entry name" value="Glucose Permease (Domain IIA)"/>
    <property type="match status" value="1"/>
</dbReference>
<dbReference type="CDD" id="cd12797">
    <property type="entry name" value="M23_peptidase"/>
    <property type="match status" value="1"/>
</dbReference>
<keyword evidence="1" id="KW-0472">Membrane</keyword>
<dbReference type="Proteomes" id="UP000182690">
    <property type="component" value="Unassembled WGS sequence"/>
</dbReference>
<dbReference type="PANTHER" id="PTHR21666:SF270">
    <property type="entry name" value="MUREIN HYDROLASE ACTIVATOR ENVC"/>
    <property type="match status" value="1"/>
</dbReference>
<dbReference type="Pfam" id="PF01551">
    <property type="entry name" value="Peptidase_M23"/>
    <property type="match status" value="1"/>
</dbReference>
<dbReference type="InterPro" id="IPR016047">
    <property type="entry name" value="M23ase_b-sheet_dom"/>
</dbReference>
<dbReference type="STRING" id="1079994.SAMN04488565_0008"/>
<dbReference type="PANTHER" id="PTHR21666">
    <property type="entry name" value="PEPTIDASE-RELATED"/>
    <property type="match status" value="1"/>
</dbReference>
<dbReference type="OrthoDB" id="177147at2"/>
<feature type="transmembrane region" description="Helical" evidence="1">
    <location>
        <begin position="284"/>
        <end position="309"/>
    </location>
</feature>
<evidence type="ECO:0000313" key="4">
    <source>
        <dbReference type="EMBL" id="SDQ05254.1"/>
    </source>
</evidence>
<feature type="transmembrane region" description="Helical" evidence="1">
    <location>
        <begin position="321"/>
        <end position="340"/>
    </location>
</feature>
<feature type="domain" description="M23ase beta-sheet core" evidence="2">
    <location>
        <begin position="691"/>
        <end position="782"/>
    </location>
</feature>
<keyword evidence="1" id="KW-1133">Transmembrane helix</keyword>
<sequence length="950" mass="100745">MADGVELATAWVRLVPSVEGITDGITKAVVPSMGPAGKDAGKRFGSGFKGAASGFLTGAVFLGVAAGVKSFVTESVNSLARIEKINTQTETVIKSTGNAAGVSAKHVEDLAGALENTTATEAEATQEGANLLLTFKNIRNGVGKGNDVFDQSTKALVDMSRAMGTEPKAAAMQLGKALNDPVKGITQLTRVGVTFSEEQQNTIKSMVEMGDTAGAQKIMLEELNSQFGGSGEAYAKTYAGQMELLGHSFGTLGETIMGAVMPALQGFMSGLVPVFQWLSENQGVLLGVAAAIGVTLVAAFVAWTASIWASTVALLANPMTWIVLGIMALIAAIVLLVANWDTVVAWISEVWAGFISWITGVIDGFVEWWTGVWSAITQFFTDVWNNVVAWVTEVWSGFISWITGVIDGFVAWWNGIWNSVGQFFSDVWTNVSSFFRGIWDGIVSWFQQKILFWQNVFKVGLYLFVSFWSNTWNNITSFFRGIWNGIVSWFQEKIAFWQTVFRLSLAILRDTWQNIWNGIKTFFSNIWNGIKSVFMTMINFVKTKPVEAFKAARDAIGSAWKGIQELAKKPVRFVIDTVINGLIGTVNKILPKGMKIPKIDLPKGFAVGGILPGMSRMSDGDSQLIAARPGEGVMVSEALRSSADKAAFLAANAAGRKGVGFASMLQGFARGGLVNPLPKGSYSVSQPYHGGHNGIDLAAASGTRVYAAADGVVGLAGSVNMGGNEVYIQHGNGLGTRYSHLSRFATSAGTKVKAGNVIGYVGSTGMSTGPHLHYMVHNPGGGAVNYGSHVNPAPYLGIYGKDLGEAGGAASILDGLVDWAVGKIKSQFPGGGLWVDVATAMAKNAAGLMSKAFNPFAAADGHTALYDDGGFLPTGISLVENKTGRPEPVFSPSQWSTLHAAVDAPERGDGEGVFHLYDSDGVLFGTIDGRIAAASSAGSDRVLNDRLGVR</sequence>
<dbReference type="EMBL" id="FNKB01000001">
    <property type="protein sequence ID" value="SDQ05254.1"/>
    <property type="molecule type" value="Genomic_DNA"/>
</dbReference>
<accession>A0A1H0XQR9</accession>
<feature type="transmembrane region" description="Helical" evidence="1">
    <location>
        <begin position="256"/>
        <end position="278"/>
    </location>
</feature>
<keyword evidence="4" id="KW-0378">Hydrolase</keyword>
<dbReference type="EMBL" id="FNKB01000001">
    <property type="protein sequence ID" value="SDQ04802.1"/>
    <property type="molecule type" value="Genomic_DNA"/>
</dbReference>
<evidence type="ECO:0000313" key="5">
    <source>
        <dbReference type="Proteomes" id="UP000182690"/>
    </source>
</evidence>
<name>A0A1H0XQR9_9MICO</name>
<evidence type="ECO:0000259" key="2">
    <source>
        <dbReference type="Pfam" id="PF01551"/>
    </source>
</evidence>
<dbReference type="eggNOG" id="COG5412">
    <property type="taxonomic scope" value="Bacteria"/>
</dbReference>
<protein>
    <submittedName>
        <fullName evidence="4">Murein DD-endopeptidase MepM and murein hydrolase activator NlpD, contain LysM domain</fullName>
    </submittedName>
</protein>
<organism evidence="4 5">
    <name type="scientific">Leucobacter chromiiresistens</name>
    <dbReference type="NCBI Taxonomy" id="1079994"/>
    <lineage>
        <taxon>Bacteria</taxon>
        <taxon>Bacillati</taxon>
        <taxon>Actinomycetota</taxon>
        <taxon>Actinomycetes</taxon>
        <taxon>Micrococcales</taxon>
        <taxon>Microbacteriaceae</taxon>
        <taxon>Leucobacter</taxon>
    </lineage>
</organism>
<evidence type="ECO:0000256" key="1">
    <source>
        <dbReference type="SAM" id="Phobius"/>
    </source>
</evidence>
<proteinExistence type="predicted"/>
<evidence type="ECO:0000313" key="3">
    <source>
        <dbReference type="EMBL" id="SDQ04802.1"/>
    </source>
</evidence>